<dbReference type="RefSeq" id="XP_011072976.1">
    <property type="nucleotide sequence ID" value="XM_011074674.2"/>
</dbReference>
<dbReference type="NCBIfam" id="TIGR00539">
    <property type="entry name" value="hemN_rel"/>
    <property type="match status" value="1"/>
</dbReference>
<gene>
    <name evidence="8" type="primary">LOC105158053</name>
</gene>
<dbReference type="PROSITE" id="PS51918">
    <property type="entry name" value="RADICAL_SAM"/>
    <property type="match status" value="1"/>
</dbReference>
<evidence type="ECO:0000313" key="8">
    <source>
        <dbReference type="RefSeq" id="XP_011072976.1"/>
    </source>
</evidence>
<dbReference type="SFLD" id="SFLDS00029">
    <property type="entry name" value="Radical_SAM"/>
    <property type="match status" value="1"/>
</dbReference>
<name>A0A6I9SRW2_SESIN</name>
<dbReference type="SFLD" id="SFLDG01065">
    <property type="entry name" value="anaerobic_coproporphyrinogen-I"/>
    <property type="match status" value="1"/>
</dbReference>
<dbReference type="InterPro" id="IPR006638">
    <property type="entry name" value="Elp3/MiaA/NifB-like_rSAM"/>
</dbReference>
<dbReference type="Gene3D" id="3.80.30.20">
    <property type="entry name" value="tm_1862 like domain"/>
    <property type="match status" value="1"/>
</dbReference>
<evidence type="ECO:0000256" key="3">
    <source>
        <dbReference type="ARBA" id="ARBA00033094"/>
    </source>
</evidence>
<dbReference type="CDD" id="cd01335">
    <property type="entry name" value="Radical_SAM"/>
    <property type="match status" value="1"/>
</dbReference>
<dbReference type="SFLD" id="SFLDF00562">
    <property type="entry name" value="HemN-like__clustered_with_heat"/>
    <property type="match status" value="1"/>
</dbReference>
<dbReference type="SMART" id="SM00729">
    <property type="entry name" value="Elp3"/>
    <property type="match status" value="1"/>
</dbReference>
<dbReference type="InterPro" id="IPR058240">
    <property type="entry name" value="rSAM_sf"/>
</dbReference>
<keyword evidence="7" id="KW-1185">Reference proteome</keyword>
<evidence type="ECO:0000256" key="4">
    <source>
        <dbReference type="ARBA" id="ARBA00045130"/>
    </source>
</evidence>
<dbReference type="FunCoup" id="A0A6I9SRW2">
    <property type="interactions" value="246"/>
</dbReference>
<dbReference type="GO" id="GO:0006779">
    <property type="term" value="P:porphyrin-containing compound biosynthetic process"/>
    <property type="evidence" value="ECO:0007669"/>
    <property type="project" value="InterPro"/>
</dbReference>
<dbReference type="InterPro" id="IPR007197">
    <property type="entry name" value="rSAM"/>
</dbReference>
<dbReference type="AlphaFoldDB" id="A0A6I9SRW2"/>
<dbReference type="InterPro" id="IPR023404">
    <property type="entry name" value="rSAM_horseshoe"/>
</dbReference>
<accession>A0A6I9SRW2</accession>
<dbReference type="SUPFAM" id="SSF102114">
    <property type="entry name" value="Radical SAM enzymes"/>
    <property type="match status" value="1"/>
</dbReference>
<feature type="signal peptide" evidence="5">
    <location>
        <begin position="1"/>
        <end position="18"/>
    </location>
</feature>
<organism evidence="7 8">
    <name type="scientific">Sesamum indicum</name>
    <name type="common">Oriental sesame</name>
    <name type="synonym">Sesamum orientale</name>
    <dbReference type="NCBI Taxonomy" id="4182"/>
    <lineage>
        <taxon>Eukaryota</taxon>
        <taxon>Viridiplantae</taxon>
        <taxon>Streptophyta</taxon>
        <taxon>Embryophyta</taxon>
        <taxon>Tracheophyta</taxon>
        <taxon>Spermatophyta</taxon>
        <taxon>Magnoliopsida</taxon>
        <taxon>eudicotyledons</taxon>
        <taxon>Gunneridae</taxon>
        <taxon>Pentapetalae</taxon>
        <taxon>asterids</taxon>
        <taxon>lamiids</taxon>
        <taxon>Lamiales</taxon>
        <taxon>Pedaliaceae</taxon>
        <taxon>Sesamum</taxon>
    </lineage>
</organism>
<dbReference type="InParanoid" id="A0A6I9SRW2"/>
<proteinExistence type="inferred from homology"/>
<evidence type="ECO:0000259" key="6">
    <source>
        <dbReference type="PROSITE" id="PS51918"/>
    </source>
</evidence>
<dbReference type="InterPro" id="IPR034505">
    <property type="entry name" value="Coproporphyrinogen-III_oxidase"/>
</dbReference>
<evidence type="ECO:0000256" key="2">
    <source>
        <dbReference type="ARBA" id="ARBA00014678"/>
    </source>
</evidence>
<dbReference type="GeneID" id="105158053"/>
<evidence type="ECO:0000313" key="7">
    <source>
        <dbReference type="Proteomes" id="UP000504604"/>
    </source>
</evidence>
<dbReference type="PANTHER" id="PTHR13932">
    <property type="entry name" value="COPROPORPHYRINIGEN III OXIDASE"/>
    <property type="match status" value="1"/>
</dbReference>
<dbReference type="Proteomes" id="UP000504604">
    <property type="component" value="Linkage group LG3"/>
</dbReference>
<dbReference type="GO" id="GO:0004109">
    <property type="term" value="F:coproporphyrinogen oxidase activity"/>
    <property type="evidence" value="ECO:0007669"/>
    <property type="project" value="InterPro"/>
</dbReference>
<dbReference type="Gramene" id="SIN_1017346.t">
    <property type="protein sequence ID" value="SIN_1017346.t"/>
    <property type="gene ID" value="SIN_1017346"/>
</dbReference>
<dbReference type="KEGG" id="sind:105158053"/>
<dbReference type="InterPro" id="IPR004559">
    <property type="entry name" value="HemW-like"/>
</dbReference>
<comment type="similarity">
    <text evidence="1">Belongs to the anaerobic coproporphyrinogen-III oxidase family. HemW subfamily.</text>
</comment>
<dbReference type="Pfam" id="PF04055">
    <property type="entry name" value="Radical_SAM"/>
    <property type="match status" value="1"/>
</dbReference>
<reference evidence="8" key="1">
    <citation type="submission" date="2025-08" db="UniProtKB">
        <authorList>
            <consortium name="RefSeq"/>
        </authorList>
    </citation>
    <scope>IDENTIFICATION</scope>
</reference>
<keyword evidence="5" id="KW-0732">Signal</keyword>
<protein>
    <recommendedName>
        <fullName evidence="2">Radical S-adenosyl methionine domain-containing protein 1, mitochondrial</fullName>
    </recommendedName>
    <alternativeName>
        <fullName evidence="3">Putative heme chaperone</fullName>
    </alternativeName>
</protein>
<feature type="chain" id="PRO_5026682872" description="Radical S-adenosyl methionine domain-containing protein 1, mitochondrial" evidence="5">
    <location>
        <begin position="19"/>
        <end position="479"/>
    </location>
</feature>
<feature type="domain" description="Radical SAM core" evidence="6">
    <location>
        <begin position="54"/>
        <end position="302"/>
    </location>
</feature>
<evidence type="ECO:0000256" key="1">
    <source>
        <dbReference type="ARBA" id="ARBA00006100"/>
    </source>
</evidence>
<sequence>MLLKSMFVPLFTAVPARGHPGKLSVCSVRNVVAQRCPPNCRQNGSSNTASLLLLHKLPPISAYIHLPFCRKRCHYCDFPIIALGSSSSNPGNDEDDPRILNYLETLCREIKATKLDSANSPPLETVFFGGGTPSLVPPRLVSSVLDALSYKFGVCSNAEISMEMDPGTFGEGKLKELMNLGVNRVSLGVQAFQEELLRACGRAHGVREVYEAVKIVKSCGVENWSMDLISSLPHQTLSIWEQSLQLTIQAQPTHVSVYDLQVEQETKFGVLYSPGEFPLPSDNQSAEFYRVASRMLRDAGYDHYEISSYCKSGYRCKHNSTYWKNKPFYAFGMGSASYVDGVRFSRPRRLKEYMDYVQNLEIGLTNCSEDDIFDAKDLAMDVVMLSLRTSDGLDLKSFREAFGDSHILSICEVYRPYVESGHVICLDGQGRTIAVNEFLSSFSNEFWRNEKLAYLRLSDPDGFLLSNELISLAFGAIAP</sequence>
<dbReference type="PANTHER" id="PTHR13932:SF5">
    <property type="entry name" value="RADICAL S-ADENOSYL METHIONINE DOMAIN-CONTAINING PROTEIN 1, MITOCHONDRIAL"/>
    <property type="match status" value="1"/>
</dbReference>
<dbReference type="GO" id="GO:0005737">
    <property type="term" value="C:cytoplasm"/>
    <property type="evidence" value="ECO:0007669"/>
    <property type="project" value="InterPro"/>
</dbReference>
<evidence type="ECO:0000256" key="5">
    <source>
        <dbReference type="SAM" id="SignalP"/>
    </source>
</evidence>
<dbReference type="OrthoDB" id="431409at2759"/>
<dbReference type="GO" id="GO:0051539">
    <property type="term" value="F:4 iron, 4 sulfur cluster binding"/>
    <property type="evidence" value="ECO:0007669"/>
    <property type="project" value="InterPro"/>
</dbReference>
<comment type="function">
    <text evidence="4">May be a heme chaperone, appears to bind heme. Homologous bacterial proteins do not have oxygen-independent coproporphyrinogen-III oxidase activity. Binds 1 [4Fe-4S] cluster. The cluster is coordinated with 3 cysteines and an exchangeable S-adenosyl-L-methionine.</text>
</comment>